<sequence length="93" mass="9999">MTTRLTVLRPRSALSSRPRRAVRPAPSSRPSSSWAPVTVEWDAVPGLHVARCGRCADSFTSSRIDQVEDWAATHRCDTELAALLAAVTGGRAA</sequence>
<comment type="caution">
    <text evidence="2">The sequence shown here is derived from an EMBL/GenBank/DDBJ whole genome shotgun (WGS) entry which is preliminary data.</text>
</comment>
<feature type="region of interest" description="Disordered" evidence="1">
    <location>
        <begin position="1"/>
        <end position="34"/>
    </location>
</feature>
<name>A0A9W6PVE3_9ACTN</name>
<evidence type="ECO:0000313" key="2">
    <source>
        <dbReference type="EMBL" id="GLW63718.1"/>
    </source>
</evidence>
<proteinExistence type="predicted"/>
<evidence type="ECO:0000256" key="1">
    <source>
        <dbReference type="SAM" id="MobiDB-lite"/>
    </source>
</evidence>
<reference evidence="2" key="1">
    <citation type="submission" date="2023-02" db="EMBL/GenBank/DDBJ databases">
        <title>Actinomadura rubrobrunea NBRC 14622.</title>
        <authorList>
            <person name="Ichikawa N."/>
            <person name="Sato H."/>
            <person name="Tonouchi N."/>
        </authorList>
    </citation>
    <scope>NUCLEOTIDE SEQUENCE</scope>
    <source>
        <strain evidence="2">NBRC 14622</strain>
    </source>
</reference>
<feature type="compositionally biased region" description="Low complexity" evidence="1">
    <location>
        <begin position="23"/>
        <end position="33"/>
    </location>
</feature>
<gene>
    <name evidence="2" type="ORF">Arub01_19620</name>
</gene>
<feature type="compositionally biased region" description="Low complexity" evidence="1">
    <location>
        <begin position="7"/>
        <end position="16"/>
    </location>
</feature>
<protein>
    <submittedName>
        <fullName evidence="2">Uncharacterized protein</fullName>
    </submittedName>
</protein>
<organism evidence="2 3">
    <name type="scientific">Actinomadura rubrobrunea</name>
    <dbReference type="NCBI Taxonomy" id="115335"/>
    <lineage>
        <taxon>Bacteria</taxon>
        <taxon>Bacillati</taxon>
        <taxon>Actinomycetota</taxon>
        <taxon>Actinomycetes</taxon>
        <taxon>Streptosporangiales</taxon>
        <taxon>Thermomonosporaceae</taxon>
        <taxon>Actinomadura</taxon>
    </lineage>
</organism>
<dbReference type="AlphaFoldDB" id="A0A9W6PVE3"/>
<keyword evidence="3" id="KW-1185">Reference proteome</keyword>
<dbReference type="RefSeq" id="WP_146150239.1">
    <property type="nucleotide sequence ID" value="NZ_BSRZ01000003.1"/>
</dbReference>
<evidence type="ECO:0000313" key="3">
    <source>
        <dbReference type="Proteomes" id="UP001165124"/>
    </source>
</evidence>
<accession>A0A9W6PVE3</accession>
<dbReference type="EMBL" id="BSRZ01000003">
    <property type="protein sequence ID" value="GLW63718.1"/>
    <property type="molecule type" value="Genomic_DNA"/>
</dbReference>
<dbReference type="Proteomes" id="UP001165124">
    <property type="component" value="Unassembled WGS sequence"/>
</dbReference>